<dbReference type="Pfam" id="PF13560">
    <property type="entry name" value="HTH_31"/>
    <property type="match status" value="1"/>
</dbReference>
<dbReference type="SUPFAM" id="SSF47413">
    <property type="entry name" value="lambda repressor-like DNA-binding domains"/>
    <property type="match status" value="1"/>
</dbReference>
<dbReference type="InterPro" id="IPR010982">
    <property type="entry name" value="Lambda_DNA-bd_dom_sf"/>
</dbReference>
<dbReference type="PROSITE" id="PS50943">
    <property type="entry name" value="HTH_CROC1"/>
    <property type="match status" value="1"/>
</dbReference>
<dbReference type="InterPro" id="IPR043917">
    <property type="entry name" value="DUF5753"/>
</dbReference>
<accession>A0A5M3VYQ8</accession>
<dbReference type="OrthoDB" id="5177725at2"/>
<proteinExistence type="predicted"/>
<dbReference type="Pfam" id="PF19054">
    <property type="entry name" value="DUF5753"/>
    <property type="match status" value="1"/>
</dbReference>
<protein>
    <submittedName>
        <fullName evidence="2">Transcriptional regulator</fullName>
    </submittedName>
</protein>
<gene>
    <name evidence="2" type="ORF">Acor_40720</name>
</gene>
<feature type="domain" description="HTH cro/C1-type" evidence="1">
    <location>
        <begin position="19"/>
        <end position="74"/>
    </location>
</feature>
<keyword evidence="3" id="KW-1185">Reference proteome</keyword>
<evidence type="ECO:0000259" key="1">
    <source>
        <dbReference type="PROSITE" id="PS50943"/>
    </source>
</evidence>
<evidence type="ECO:0000313" key="3">
    <source>
        <dbReference type="Proteomes" id="UP000334990"/>
    </source>
</evidence>
<dbReference type="Proteomes" id="UP000334990">
    <property type="component" value="Unassembled WGS sequence"/>
</dbReference>
<dbReference type="RefSeq" id="WP_155338256.1">
    <property type="nucleotide sequence ID" value="NZ_BAAABN010000077.1"/>
</dbReference>
<dbReference type="InterPro" id="IPR001387">
    <property type="entry name" value="Cro/C1-type_HTH"/>
</dbReference>
<dbReference type="CDD" id="cd00093">
    <property type="entry name" value="HTH_XRE"/>
    <property type="match status" value="1"/>
</dbReference>
<organism evidence="2 3">
    <name type="scientific">Acrocarpospora corrugata</name>
    <dbReference type="NCBI Taxonomy" id="35763"/>
    <lineage>
        <taxon>Bacteria</taxon>
        <taxon>Bacillati</taxon>
        <taxon>Actinomycetota</taxon>
        <taxon>Actinomycetes</taxon>
        <taxon>Streptosporangiales</taxon>
        <taxon>Streptosporangiaceae</taxon>
        <taxon>Acrocarpospora</taxon>
    </lineage>
</organism>
<dbReference type="Gene3D" id="1.10.260.40">
    <property type="entry name" value="lambda repressor-like DNA-binding domains"/>
    <property type="match status" value="1"/>
</dbReference>
<reference evidence="2 3" key="1">
    <citation type="submission" date="2019-10" db="EMBL/GenBank/DDBJ databases">
        <title>Whole genome shotgun sequence of Acrocarpospora corrugata NBRC 13972.</title>
        <authorList>
            <person name="Ichikawa N."/>
            <person name="Kimura A."/>
            <person name="Kitahashi Y."/>
            <person name="Komaki H."/>
            <person name="Oguchi A."/>
        </authorList>
    </citation>
    <scope>NUCLEOTIDE SEQUENCE [LARGE SCALE GENOMIC DNA]</scope>
    <source>
        <strain evidence="2 3">NBRC 13972</strain>
    </source>
</reference>
<comment type="caution">
    <text evidence="2">The sequence shown here is derived from an EMBL/GenBank/DDBJ whole genome shotgun (WGS) entry which is preliminary data.</text>
</comment>
<sequence>MPIDQRGPVIQGALLRSKLTRLRKDNSLTQDEVAAELEWHTSKLIRIEGGRTGISRQDLEALARRYGVTDPGEIDELIRLNQGARSKAWWDEFKDDVSEAYLTYVGFEAGANFVRQFQPLAVPGLLQTREYAETLAFGEVDAIRVGQRVKLRLKRQESLKDRENPPHELFVLDEAVIRRKVGIRTNPAIMPMQLRHIVDTAQANNLIKVRVLPFCVGAHVGMVRGAFTLLEFNGGLGELLHLESGTSETTLMGEDGRIADARDDFEAILAEALSPTDSLSFITQVADEMG</sequence>
<dbReference type="SMART" id="SM00530">
    <property type="entry name" value="HTH_XRE"/>
    <property type="match status" value="1"/>
</dbReference>
<dbReference type="GO" id="GO:0003677">
    <property type="term" value="F:DNA binding"/>
    <property type="evidence" value="ECO:0007669"/>
    <property type="project" value="InterPro"/>
</dbReference>
<dbReference type="EMBL" id="BLAD01000054">
    <property type="protein sequence ID" value="GES02007.1"/>
    <property type="molecule type" value="Genomic_DNA"/>
</dbReference>
<name>A0A5M3VYQ8_9ACTN</name>
<evidence type="ECO:0000313" key="2">
    <source>
        <dbReference type="EMBL" id="GES02007.1"/>
    </source>
</evidence>
<dbReference type="AlphaFoldDB" id="A0A5M3VYQ8"/>